<dbReference type="OrthoDB" id="6022640at2759"/>
<dbReference type="InterPro" id="IPR029332">
    <property type="entry name" value="PEHE_dom"/>
</dbReference>
<dbReference type="GO" id="GO:0044545">
    <property type="term" value="C:NSL complex"/>
    <property type="evidence" value="ECO:0007669"/>
    <property type="project" value="TreeGrafter"/>
</dbReference>
<organism evidence="3 4">
    <name type="scientific">Cryptotermes secundus</name>
    <dbReference type="NCBI Taxonomy" id="105785"/>
    <lineage>
        <taxon>Eukaryota</taxon>
        <taxon>Metazoa</taxon>
        <taxon>Ecdysozoa</taxon>
        <taxon>Arthropoda</taxon>
        <taxon>Hexapoda</taxon>
        <taxon>Insecta</taxon>
        <taxon>Pterygota</taxon>
        <taxon>Neoptera</taxon>
        <taxon>Polyneoptera</taxon>
        <taxon>Dictyoptera</taxon>
        <taxon>Blattodea</taxon>
        <taxon>Blattoidea</taxon>
        <taxon>Termitoidae</taxon>
        <taxon>Kalotermitidae</taxon>
        <taxon>Cryptotermitinae</taxon>
        <taxon>Cryptotermes</taxon>
    </lineage>
</organism>
<feature type="region of interest" description="Disordered" evidence="1">
    <location>
        <begin position="538"/>
        <end position="582"/>
    </location>
</feature>
<evidence type="ECO:0000256" key="1">
    <source>
        <dbReference type="SAM" id="MobiDB-lite"/>
    </source>
</evidence>
<gene>
    <name evidence="3" type="ORF">B7P43_G05045</name>
</gene>
<feature type="region of interest" description="Disordered" evidence="1">
    <location>
        <begin position="456"/>
        <end position="487"/>
    </location>
</feature>
<feature type="domain" description="PEHE" evidence="2">
    <location>
        <begin position="325"/>
        <end position="469"/>
    </location>
</feature>
<dbReference type="EMBL" id="NEVH01022635">
    <property type="protein sequence ID" value="PNF18732.1"/>
    <property type="molecule type" value="Genomic_DNA"/>
</dbReference>
<name>A0A2J7PQX4_9NEOP</name>
<keyword evidence="4" id="KW-1185">Reference proteome</keyword>
<evidence type="ECO:0000313" key="4">
    <source>
        <dbReference type="Proteomes" id="UP000235965"/>
    </source>
</evidence>
<dbReference type="PANTHER" id="PTHR22443">
    <property type="entry name" value="NON-SPECIFIC LETHAL 1, ISOFORM M"/>
    <property type="match status" value="1"/>
</dbReference>
<feature type="region of interest" description="Disordered" evidence="1">
    <location>
        <begin position="390"/>
        <end position="440"/>
    </location>
</feature>
<dbReference type="AlphaFoldDB" id="A0A2J7PQX4"/>
<accession>A0A2J7PQX4</accession>
<dbReference type="STRING" id="105785.A0A2J7PQX4"/>
<dbReference type="PANTHER" id="PTHR22443:SF18">
    <property type="entry name" value="NON-SPECIFIC LETHAL 1, ISOFORM M"/>
    <property type="match status" value="1"/>
</dbReference>
<evidence type="ECO:0000259" key="2">
    <source>
        <dbReference type="SMART" id="SM01300"/>
    </source>
</evidence>
<feature type="compositionally biased region" description="Basic residues" evidence="1">
    <location>
        <begin position="200"/>
        <end position="212"/>
    </location>
</feature>
<feature type="region of interest" description="Disordered" evidence="1">
    <location>
        <begin position="200"/>
        <end position="225"/>
    </location>
</feature>
<proteinExistence type="predicted"/>
<dbReference type="InterPro" id="IPR026180">
    <property type="entry name" value="NSL1"/>
</dbReference>
<protein>
    <recommendedName>
        <fullName evidence="2">PEHE domain-containing protein</fullName>
    </recommendedName>
</protein>
<dbReference type="GO" id="GO:0035035">
    <property type="term" value="F:histone acetyltransferase binding"/>
    <property type="evidence" value="ECO:0007669"/>
    <property type="project" value="TreeGrafter"/>
</dbReference>
<feature type="compositionally biased region" description="Polar residues" evidence="1">
    <location>
        <begin position="541"/>
        <end position="550"/>
    </location>
</feature>
<evidence type="ECO:0000313" key="3">
    <source>
        <dbReference type="EMBL" id="PNF18732.1"/>
    </source>
</evidence>
<feature type="compositionally biased region" description="Acidic residues" evidence="1">
    <location>
        <begin position="554"/>
        <end position="569"/>
    </location>
</feature>
<feature type="compositionally biased region" description="Basic and acidic residues" evidence="1">
    <location>
        <begin position="468"/>
        <end position="480"/>
    </location>
</feature>
<sequence length="582" mass="64923">MVVNGFHGLLPGGGAPGKPTSVTDEVVNGNLPSGCGPVMNCARVRPLVKSTFRKRKLLQTSGLHLVSKKAARSSTVRCGCQPPLPTCALCTGRRDAMVPQQPDLLTVPERIALLSPTFHPVLSFPDEVCESLHYDAIMRTPEWQQKALRISLKSLKASGLSKIDKDTGLERRAKKQHLEHRKKYASRLKKTVANTLTAKIKRKLTKGRKPKGHNPSSNSLQRLKKKRQAVKALMGTFLPAIGDDEEEQLGVETMLPSSSSKNASPIPSPCPIVMALGPERLSSGKERGDLMSRRKRENSYDIDNIVIPYSIAASTRVEKLQYKEIPTPKWRSVQFEAESAAFKLELKNNGVVRRSSQESDVEDLNEDTIMARHDRCEMEEKKKFMSYIKLPHSGRARSHRRADSRAESSGANTPDPMSPNNMLDPHCEAGGSPLTSPPATPLAVLIDSEAMSCQTVLGRRRTMSQSRWAKDRDRERDEPRSSTPDSVIEVPPYELRTFPLVDEMYEKMLKAMPEGHSFPPYSMAPKKLFTKDNEMIVSRPVTPSTDSTESAVGEGEDPNDPEWTLEEEREFERERLKASIKR</sequence>
<dbReference type="InParanoid" id="A0A2J7PQX4"/>
<reference evidence="3 4" key="1">
    <citation type="submission" date="2017-12" db="EMBL/GenBank/DDBJ databases">
        <title>Hemimetabolous genomes reveal molecular basis of termite eusociality.</title>
        <authorList>
            <person name="Harrison M.C."/>
            <person name="Jongepier E."/>
            <person name="Robertson H.M."/>
            <person name="Arning N."/>
            <person name="Bitard-Feildel T."/>
            <person name="Chao H."/>
            <person name="Childers C.P."/>
            <person name="Dinh H."/>
            <person name="Doddapaneni H."/>
            <person name="Dugan S."/>
            <person name="Gowin J."/>
            <person name="Greiner C."/>
            <person name="Han Y."/>
            <person name="Hu H."/>
            <person name="Hughes D.S.T."/>
            <person name="Huylmans A.-K."/>
            <person name="Kemena C."/>
            <person name="Kremer L.P.M."/>
            <person name="Lee S.L."/>
            <person name="Lopez-Ezquerra A."/>
            <person name="Mallet L."/>
            <person name="Monroy-Kuhn J.M."/>
            <person name="Moser A."/>
            <person name="Murali S.C."/>
            <person name="Muzny D.M."/>
            <person name="Otani S."/>
            <person name="Piulachs M.-D."/>
            <person name="Poelchau M."/>
            <person name="Qu J."/>
            <person name="Schaub F."/>
            <person name="Wada-Katsumata A."/>
            <person name="Worley K.C."/>
            <person name="Xie Q."/>
            <person name="Ylla G."/>
            <person name="Poulsen M."/>
            <person name="Gibbs R.A."/>
            <person name="Schal C."/>
            <person name="Richards S."/>
            <person name="Belles X."/>
            <person name="Korb J."/>
            <person name="Bornberg-Bauer E."/>
        </authorList>
    </citation>
    <scope>NUCLEOTIDE SEQUENCE [LARGE SCALE GENOMIC DNA]</scope>
    <source>
        <tissue evidence="3">Whole body</tissue>
    </source>
</reference>
<dbReference type="Proteomes" id="UP000235965">
    <property type="component" value="Unassembled WGS sequence"/>
</dbReference>
<feature type="compositionally biased region" description="Basic and acidic residues" evidence="1">
    <location>
        <begin position="570"/>
        <end position="582"/>
    </location>
</feature>
<dbReference type="SMART" id="SM01300">
    <property type="entry name" value="PEHE"/>
    <property type="match status" value="1"/>
</dbReference>
<comment type="caution">
    <text evidence="3">The sequence shown here is derived from an EMBL/GenBank/DDBJ whole genome shotgun (WGS) entry which is preliminary data.</text>
</comment>